<accession>A0ABR8NXC5</accession>
<dbReference type="PANTHER" id="PTHR48100:SF59">
    <property type="entry name" value="ADENOSYLCOBALAMIN_ALPHA-RIBAZOLE PHOSPHATASE"/>
    <property type="match status" value="1"/>
</dbReference>
<dbReference type="InterPro" id="IPR013078">
    <property type="entry name" value="His_Pase_superF_clade-1"/>
</dbReference>
<evidence type="ECO:0000313" key="2">
    <source>
        <dbReference type="Proteomes" id="UP000604161"/>
    </source>
</evidence>
<comment type="caution">
    <text evidence="1">The sequence shown here is derived from an EMBL/GenBank/DDBJ whole genome shotgun (WGS) entry which is preliminary data.</text>
</comment>
<dbReference type="Proteomes" id="UP000604161">
    <property type="component" value="Unassembled WGS sequence"/>
</dbReference>
<keyword evidence="2" id="KW-1185">Reference proteome</keyword>
<proteinExistence type="predicted"/>
<sequence length="192" mass="21465">MKLIRKPFVFARHAQSTFNAAHLIGGFTDSPLSEHGIEQAKNAAPILSDALNNDLNSTKWSVVVTSTLQRTQQTAFYAVPNQTITPYEQLKERNWGDLEGVPIEQQLPYEVTPPNGEPWDTFETRIINALNDILRQYPQPLIIAHSGVYRVLNNVINGTPYCPRIGNVSPISFIPSQDENGWKITPLKGNSI</sequence>
<dbReference type="RefSeq" id="WP_191594080.1">
    <property type="nucleotide sequence ID" value="NZ_JACYFC010000002.1"/>
</dbReference>
<dbReference type="SMART" id="SM00855">
    <property type="entry name" value="PGAM"/>
    <property type="match status" value="1"/>
</dbReference>
<dbReference type="CDD" id="cd07067">
    <property type="entry name" value="HP_PGM_like"/>
    <property type="match status" value="1"/>
</dbReference>
<dbReference type="InterPro" id="IPR050275">
    <property type="entry name" value="PGM_Phosphatase"/>
</dbReference>
<name>A0ABR8NXC5_9GAMM</name>
<dbReference type="EMBL" id="JACYFC010000002">
    <property type="protein sequence ID" value="MBD5770700.1"/>
    <property type="molecule type" value="Genomic_DNA"/>
</dbReference>
<dbReference type="InterPro" id="IPR029033">
    <property type="entry name" value="His_PPase_superfam"/>
</dbReference>
<dbReference type="PANTHER" id="PTHR48100">
    <property type="entry name" value="BROAD-SPECIFICITY PHOSPHATASE YOR283W-RELATED"/>
    <property type="match status" value="1"/>
</dbReference>
<gene>
    <name evidence="1" type="ORF">IF202_06520</name>
</gene>
<protein>
    <submittedName>
        <fullName evidence="1">Histidine phosphatase family protein</fullName>
    </submittedName>
</protein>
<evidence type="ECO:0000313" key="1">
    <source>
        <dbReference type="EMBL" id="MBD5770700.1"/>
    </source>
</evidence>
<dbReference type="SUPFAM" id="SSF53254">
    <property type="entry name" value="Phosphoglycerate mutase-like"/>
    <property type="match status" value="1"/>
</dbReference>
<dbReference type="Gene3D" id="3.40.50.1240">
    <property type="entry name" value="Phosphoglycerate mutase-like"/>
    <property type="match status" value="1"/>
</dbReference>
<organism evidence="1 2">
    <name type="scientific">Marinomonas colpomeniae</name>
    <dbReference type="NCBI Taxonomy" id="2774408"/>
    <lineage>
        <taxon>Bacteria</taxon>
        <taxon>Pseudomonadati</taxon>
        <taxon>Pseudomonadota</taxon>
        <taxon>Gammaproteobacteria</taxon>
        <taxon>Oceanospirillales</taxon>
        <taxon>Oceanospirillaceae</taxon>
        <taxon>Marinomonas</taxon>
    </lineage>
</organism>
<reference evidence="1 2" key="1">
    <citation type="submission" date="2020-09" db="EMBL/GenBank/DDBJ databases">
        <title>Marinomonas sp. nov., isolated from the cysticercosis algae of Qingdao, China.</title>
        <authorList>
            <person name="Sun X."/>
        </authorList>
    </citation>
    <scope>NUCLEOTIDE SEQUENCE [LARGE SCALE GENOMIC DNA]</scope>
    <source>
        <strain evidence="1 2">SM2066</strain>
    </source>
</reference>
<dbReference type="Pfam" id="PF00300">
    <property type="entry name" value="His_Phos_1"/>
    <property type="match status" value="1"/>
</dbReference>